<feature type="compositionally biased region" description="Low complexity" evidence="1">
    <location>
        <begin position="99"/>
        <end position="116"/>
    </location>
</feature>
<evidence type="ECO:0000256" key="1">
    <source>
        <dbReference type="SAM" id="MobiDB-lite"/>
    </source>
</evidence>
<evidence type="ECO:0008006" key="4">
    <source>
        <dbReference type="Google" id="ProtNLM"/>
    </source>
</evidence>
<organism evidence="2 3">
    <name type="scientific">Apiospora phragmitis</name>
    <dbReference type="NCBI Taxonomy" id="2905665"/>
    <lineage>
        <taxon>Eukaryota</taxon>
        <taxon>Fungi</taxon>
        <taxon>Dikarya</taxon>
        <taxon>Ascomycota</taxon>
        <taxon>Pezizomycotina</taxon>
        <taxon>Sordariomycetes</taxon>
        <taxon>Xylariomycetidae</taxon>
        <taxon>Amphisphaeriales</taxon>
        <taxon>Apiosporaceae</taxon>
        <taxon>Apiospora</taxon>
    </lineage>
</organism>
<feature type="compositionally biased region" description="Low complexity" evidence="1">
    <location>
        <begin position="162"/>
        <end position="179"/>
    </location>
</feature>
<keyword evidence="3" id="KW-1185">Reference proteome</keyword>
<evidence type="ECO:0000313" key="3">
    <source>
        <dbReference type="Proteomes" id="UP001480595"/>
    </source>
</evidence>
<dbReference type="GeneID" id="92099143"/>
<protein>
    <recommendedName>
        <fullName evidence="4">Ubiquitin-like domain-containing protein</fullName>
    </recommendedName>
</protein>
<dbReference type="Proteomes" id="UP001480595">
    <property type="component" value="Unassembled WGS sequence"/>
</dbReference>
<accession>A0ABR1SUB1</accession>
<feature type="region of interest" description="Disordered" evidence="1">
    <location>
        <begin position="99"/>
        <end position="186"/>
    </location>
</feature>
<name>A0ABR1SUB1_9PEZI</name>
<evidence type="ECO:0000313" key="2">
    <source>
        <dbReference type="EMBL" id="KAK8037904.1"/>
    </source>
</evidence>
<dbReference type="EMBL" id="JAQQWL010000016">
    <property type="protein sequence ID" value="KAK8037904.1"/>
    <property type="molecule type" value="Genomic_DNA"/>
</dbReference>
<reference evidence="2 3" key="1">
    <citation type="submission" date="2023-01" db="EMBL/GenBank/DDBJ databases">
        <title>Analysis of 21 Apiospora genomes using comparative genomics revels a genus with tremendous synthesis potential of carbohydrate active enzymes and secondary metabolites.</title>
        <authorList>
            <person name="Sorensen T."/>
        </authorList>
    </citation>
    <scope>NUCLEOTIDE SEQUENCE [LARGE SCALE GENOMIC DNA]</scope>
    <source>
        <strain evidence="2 3">CBS 135458</strain>
    </source>
</reference>
<dbReference type="RefSeq" id="XP_066707756.1">
    <property type="nucleotide sequence ID" value="XM_066866080.1"/>
</dbReference>
<proteinExistence type="predicted"/>
<sequence>MDAGYGYGAEAETATAFDRQSPKKLVVELPRHQTMNDDLPGHTLEFEQRLEGPLQLVYAGQLLHNGVADLDLHAPPAASALVLFFRFFLHQVGIKSAGTAAASQGARTRAAARRPGAPQPRAAPPRAYRATSGTRSPASRRAATWRRGPSADLTGLASRRWAGATAPAPTNPTSASRGSRGPRRAC</sequence>
<comment type="caution">
    <text evidence="2">The sequence shown here is derived from an EMBL/GenBank/DDBJ whole genome shotgun (WGS) entry which is preliminary data.</text>
</comment>
<gene>
    <name evidence="2" type="ORF">PG994_014671</name>
</gene>